<dbReference type="GO" id="GO:0006612">
    <property type="term" value="P:protein targeting to membrane"/>
    <property type="evidence" value="ECO:0007669"/>
    <property type="project" value="TreeGrafter"/>
</dbReference>
<dbReference type="InterPro" id="IPR001594">
    <property type="entry name" value="Palmitoyltrfase_DHHC"/>
</dbReference>
<feature type="transmembrane region" description="Helical" evidence="11">
    <location>
        <begin position="180"/>
        <end position="204"/>
    </location>
</feature>
<comment type="catalytic activity">
    <reaction evidence="10 11">
        <text>L-cysteinyl-[protein] + hexadecanoyl-CoA = S-hexadecanoyl-L-cysteinyl-[protein] + CoA</text>
        <dbReference type="Rhea" id="RHEA:36683"/>
        <dbReference type="Rhea" id="RHEA-COMP:10131"/>
        <dbReference type="Rhea" id="RHEA-COMP:11032"/>
        <dbReference type="ChEBI" id="CHEBI:29950"/>
        <dbReference type="ChEBI" id="CHEBI:57287"/>
        <dbReference type="ChEBI" id="CHEBI:57379"/>
        <dbReference type="ChEBI" id="CHEBI:74151"/>
        <dbReference type="EC" id="2.3.1.225"/>
    </reaction>
</comment>
<evidence type="ECO:0000256" key="12">
    <source>
        <dbReference type="SAM" id="MobiDB-lite"/>
    </source>
</evidence>
<name>A0A250X369_9CHLO</name>
<comment type="caution">
    <text evidence="14">The sequence shown here is derived from an EMBL/GenBank/DDBJ whole genome shotgun (WGS) entry which is preliminary data.</text>
</comment>
<evidence type="ECO:0000256" key="4">
    <source>
        <dbReference type="ARBA" id="ARBA00022692"/>
    </source>
</evidence>
<dbReference type="PROSITE" id="PS51257">
    <property type="entry name" value="PROKAR_LIPOPROTEIN"/>
    <property type="match status" value="1"/>
</dbReference>
<dbReference type="EC" id="2.3.1.225" evidence="11"/>
<evidence type="ECO:0000256" key="11">
    <source>
        <dbReference type="RuleBase" id="RU079119"/>
    </source>
</evidence>
<comment type="subcellular location">
    <subcellularLocation>
        <location evidence="1">Endomembrane system</location>
        <topology evidence="1">Multi-pass membrane protein</topology>
    </subcellularLocation>
</comment>
<keyword evidence="3 11" id="KW-0808">Transferase</keyword>
<keyword evidence="6 11" id="KW-0472">Membrane</keyword>
<keyword evidence="7" id="KW-0564">Palmitate</keyword>
<dbReference type="PANTHER" id="PTHR22883:SF43">
    <property type="entry name" value="PALMITOYLTRANSFERASE APP"/>
    <property type="match status" value="1"/>
</dbReference>
<dbReference type="GO" id="GO:0005783">
    <property type="term" value="C:endoplasmic reticulum"/>
    <property type="evidence" value="ECO:0007669"/>
    <property type="project" value="TreeGrafter"/>
</dbReference>
<keyword evidence="8" id="KW-0449">Lipoprotein</keyword>
<dbReference type="PANTHER" id="PTHR22883">
    <property type="entry name" value="ZINC FINGER DHHC DOMAIN CONTAINING PROTEIN"/>
    <property type="match status" value="1"/>
</dbReference>
<feature type="compositionally biased region" description="Low complexity" evidence="12">
    <location>
        <begin position="477"/>
        <end position="504"/>
    </location>
</feature>
<evidence type="ECO:0000313" key="15">
    <source>
        <dbReference type="Proteomes" id="UP000232323"/>
    </source>
</evidence>
<keyword evidence="5 11" id="KW-1133">Transmembrane helix</keyword>
<evidence type="ECO:0000256" key="7">
    <source>
        <dbReference type="ARBA" id="ARBA00023139"/>
    </source>
</evidence>
<evidence type="ECO:0000256" key="10">
    <source>
        <dbReference type="ARBA" id="ARBA00048048"/>
    </source>
</evidence>
<dbReference type="EMBL" id="BEGY01000025">
    <property type="protein sequence ID" value="GAX77523.1"/>
    <property type="molecule type" value="Genomic_DNA"/>
</dbReference>
<feature type="region of interest" description="Disordered" evidence="12">
    <location>
        <begin position="329"/>
        <end position="367"/>
    </location>
</feature>
<evidence type="ECO:0000256" key="8">
    <source>
        <dbReference type="ARBA" id="ARBA00023288"/>
    </source>
</evidence>
<keyword evidence="4 11" id="KW-0812">Transmembrane</keyword>
<dbReference type="AlphaFoldDB" id="A0A250X369"/>
<evidence type="ECO:0000256" key="1">
    <source>
        <dbReference type="ARBA" id="ARBA00004127"/>
    </source>
</evidence>
<evidence type="ECO:0000256" key="9">
    <source>
        <dbReference type="ARBA" id="ARBA00023315"/>
    </source>
</evidence>
<evidence type="ECO:0000256" key="2">
    <source>
        <dbReference type="ARBA" id="ARBA00008574"/>
    </source>
</evidence>
<organism evidence="14 15">
    <name type="scientific">Chlamydomonas eustigma</name>
    <dbReference type="NCBI Taxonomy" id="1157962"/>
    <lineage>
        <taxon>Eukaryota</taxon>
        <taxon>Viridiplantae</taxon>
        <taxon>Chlorophyta</taxon>
        <taxon>core chlorophytes</taxon>
        <taxon>Chlorophyceae</taxon>
        <taxon>CS clade</taxon>
        <taxon>Chlamydomonadales</taxon>
        <taxon>Chlamydomonadaceae</taxon>
        <taxon>Chlamydomonas</taxon>
    </lineage>
</organism>
<proteinExistence type="inferred from homology"/>
<dbReference type="PROSITE" id="PS50216">
    <property type="entry name" value="DHHC"/>
    <property type="match status" value="1"/>
</dbReference>
<dbReference type="Proteomes" id="UP000232323">
    <property type="component" value="Unassembled WGS sequence"/>
</dbReference>
<comment type="domain">
    <text evidence="11">The DHHC domain is required for palmitoyltransferase activity.</text>
</comment>
<comment type="similarity">
    <text evidence="2 11">Belongs to the DHHC palmitoyltransferase family.</text>
</comment>
<gene>
    <name evidence="14" type="ORF">CEUSTIGMA_g4967.t1</name>
</gene>
<dbReference type="Pfam" id="PF01529">
    <property type="entry name" value="DHHC"/>
    <property type="match status" value="1"/>
</dbReference>
<feature type="compositionally biased region" description="Low complexity" evidence="12">
    <location>
        <begin position="350"/>
        <end position="359"/>
    </location>
</feature>
<dbReference type="GO" id="GO:0005794">
    <property type="term" value="C:Golgi apparatus"/>
    <property type="evidence" value="ECO:0007669"/>
    <property type="project" value="TreeGrafter"/>
</dbReference>
<protein>
    <recommendedName>
        <fullName evidence="11">S-acyltransferase</fullName>
        <ecNumber evidence="11">2.3.1.225</ecNumber>
    </recommendedName>
    <alternativeName>
        <fullName evidence="11">Palmitoyltransferase</fullName>
    </alternativeName>
</protein>
<feature type="transmembrane region" description="Helical" evidence="11">
    <location>
        <begin position="16"/>
        <end position="37"/>
    </location>
</feature>
<evidence type="ECO:0000256" key="6">
    <source>
        <dbReference type="ARBA" id="ARBA00023136"/>
    </source>
</evidence>
<feature type="compositionally biased region" description="Polar residues" evidence="12">
    <location>
        <begin position="329"/>
        <end position="349"/>
    </location>
</feature>
<reference evidence="14 15" key="1">
    <citation type="submission" date="2017-08" db="EMBL/GenBank/DDBJ databases">
        <title>Acidophilic green algal genome provides insights into adaptation to an acidic environment.</title>
        <authorList>
            <person name="Hirooka S."/>
            <person name="Hirose Y."/>
            <person name="Kanesaki Y."/>
            <person name="Higuchi S."/>
            <person name="Fujiwara T."/>
            <person name="Onuma R."/>
            <person name="Era A."/>
            <person name="Ohbayashi R."/>
            <person name="Uzuka A."/>
            <person name="Nozaki H."/>
            <person name="Yoshikawa H."/>
            <person name="Miyagishima S.Y."/>
        </authorList>
    </citation>
    <scope>NUCLEOTIDE SEQUENCE [LARGE SCALE GENOMIC DNA]</scope>
    <source>
        <strain evidence="14 15">NIES-2499</strain>
    </source>
</reference>
<dbReference type="GO" id="GO:0019706">
    <property type="term" value="F:protein-cysteine S-palmitoyltransferase activity"/>
    <property type="evidence" value="ECO:0007669"/>
    <property type="project" value="UniProtKB-EC"/>
</dbReference>
<feature type="domain" description="Palmitoyltransferase DHHC" evidence="13">
    <location>
        <begin position="79"/>
        <end position="215"/>
    </location>
</feature>
<dbReference type="STRING" id="1157962.A0A250X369"/>
<feature type="transmembrane region" description="Helical" evidence="11">
    <location>
        <begin position="127"/>
        <end position="149"/>
    </location>
</feature>
<dbReference type="InterPro" id="IPR039859">
    <property type="entry name" value="PFA4/ZDH16/20/ERF2-like"/>
</dbReference>
<feature type="region of interest" description="Disordered" evidence="12">
    <location>
        <begin position="430"/>
        <end position="517"/>
    </location>
</feature>
<accession>A0A250X369</accession>
<sequence length="558" mass="59195">MRRRHGLQWPLDPHQVTSFVVFGFLVAGCYAFFLPFLSNTAAQIALGSVYGILVFVVFALAYISSSTDPSDPGLHGGSDGEYYCALCTASVSRTSKHCRACDRCVEGFDHHCKWLNNCVGAKNYRPFFMLVIITVTMLLVQAGWGLYLFSRSFYDQTGLSDIVATSYWVQVNYRGWQAVLALYLLLLAAAIIMLGELFFFHLVLVSKNMTTYDYIIANSNKDSGNQRPSSGTGTGARAALCRSARVADESATTAPVKKAKVGLNICKALTTEKLQGDPHSWGLGGSSGLPAVKPQGAMIGTALVESNNAGFQPSQGLVIPAAAALGNKQSAQSPLPGSVHNNQQCSHCTPSSSAPASSSGHMEGGVGLLHLQSPTRQLPASSLQYVAVPGYLALNSPCGTTRPVSMFPNQVPSQPLSIPFTSTLAAAAMPVSGSPHNSIHQSPLLAGLPPMRQQPSSPSSTHYIGSRAAEGGYSAGSPLSTPTSSSSRQVASGSRFLQQQQQQQRRQDGWSPAGPVSEGTLNSEAFIHLDSIRLAPLLHNEMGSAYHSLTTSPVGSKK</sequence>
<evidence type="ECO:0000259" key="13">
    <source>
        <dbReference type="Pfam" id="PF01529"/>
    </source>
</evidence>
<feature type="compositionally biased region" description="Low complexity" evidence="12">
    <location>
        <begin position="449"/>
        <end position="460"/>
    </location>
</feature>
<keyword evidence="9 11" id="KW-0012">Acyltransferase</keyword>
<feature type="transmembrane region" description="Helical" evidence="11">
    <location>
        <begin position="44"/>
        <end position="63"/>
    </location>
</feature>
<evidence type="ECO:0000256" key="3">
    <source>
        <dbReference type="ARBA" id="ARBA00022679"/>
    </source>
</evidence>
<dbReference type="OrthoDB" id="9909019at2759"/>
<evidence type="ECO:0000256" key="5">
    <source>
        <dbReference type="ARBA" id="ARBA00022989"/>
    </source>
</evidence>
<evidence type="ECO:0000313" key="14">
    <source>
        <dbReference type="EMBL" id="GAX77523.1"/>
    </source>
</evidence>
<keyword evidence="15" id="KW-1185">Reference proteome</keyword>